<evidence type="ECO:0000313" key="2">
    <source>
        <dbReference type="Proteomes" id="UP000593564"/>
    </source>
</evidence>
<comment type="caution">
    <text evidence="1">The sequence shown here is derived from an EMBL/GenBank/DDBJ whole genome shotgun (WGS) entry which is preliminary data.</text>
</comment>
<gene>
    <name evidence="1" type="ORF">HYC85_007962</name>
</gene>
<dbReference type="InterPro" id="IPR052920">
    <property type="entry name" value="DNA-binding_regulatory"/>
</dbReference>
<organism evidence="1 2">
    <name type="scientific">Camellia sinensis</name>
    <name type="common">Tea plant</name>
    <name type="synonym">Thea sinensis</name>
    <dbReference type="NCBI Taxonomy" id="4442"/>
    <lineage>
        <taxon>Eukaryota</taxon>
        <taxon>Viridiplantae</taxon>
        <taxon>Streptophyta</taxon>
        <taxon>Embryophyta</taxon>
        <taxon>Tracheophyta</taxon>
        <taxon>Spermatophyta</taxon>
        <taxon>Magnoliopsida</taxon>
        <taxon>eudicotyledons</taxon>
        <taxon>Gunneridae</taxon>
        <taxon>Pentapetalae</taxon>
        <taxon>asterids</taxon>
        <taxon>Ericales</taxon>
        <taxon>Theaceae</taxon>
        <taxon>Camellia</taxon>
    </lineage>
</organism>
<name>A0A7J7HST0_CAMSI</name>
<sequence length="142" mass="16293">MASKGKGEEEANEFRTYELLMDVEKRRQYDIDNRVNPMKASQAWMEWLMKKRKAFDQRGDMAVAAWAEQQQREMNLRVCHLSRSKVLNYSQYFYNDSGCRADANEATIILLPSNITVFTLDFSGSGLSGGEHVTLGWNEVNG</sequence>
<accession>A0A7J7HST0</accession>
<proteinExistence type="predicted"/>
<reference evidence="1 2" key="2">
    <citation type="submission" date="2020-07" db="EMBL/GenBank/DDBJ databases">
        <title>Genome assembly of wild tea tree DASZ reveals pedigree and selection history of tea varieties.</title>
        <authorList>
            <person name="Zhang W."/>
        </authorList>
    </citation>
    <scope>NUCLEOTIDE SEQUENCE [LARGE SCALE GENOMIC DNA]</scope>
    <source>
        <strain evidence="2">cv. G240</strain>
        <tissue evidence="1">Leaf</tissue>
    </source>
</reference>
<dbReference type="PANTHER" id="PTHR43358">
    <property type="entry name" value="ALPHA/BETA-HYDROLASE"/>
    <property type="match status" value="1"/>
</dbReference>
<evidence type="ECO:0000313" key="1">
    <source>
        <dbReference type="EMBL" id="KAF5955106.1"/>
    </source>
</evidence>
<dbReference type="AlphaFoldDB" id="A0A7J7HST0"/>
<reference evidence="2" key="1">
    <citation type="journal article" date="2020" name="Nat. Commun.">
        <title>Genome assembly of wild tea tree DASZ reveals pedigree and selection history of tea varieties.</title>
        <authorList>
            <person name="Zhang W."/>
            <person name="Zhang Y."/>
            <person name="Qiu H."/>
            <person name="Guo Y."/>
            <person name="Wan H."/>
            <person name="Zhang X."/>
            <person name="Scossa F."/>
            <person name="Alseekh S."/>
            <person name="Zhang Q."/>
            <person name="Wang P."/>
            <person name="Xu L."/>
            <person name="Schmidt M.H."/>
            <person name="Jia X."/>
            <person name="Li D."/>
            <person name="Zhu A."/>
            <person name="Guo F."/>
            <person name="Chen W."/>
            <person name="Ni D."/>
            <person name="Usadel B."/>
            <person name="Fernie A.R."/>
            <person name="Wen W."/>
        </authorList>
    </citation>
    <scope>NUCLEOTIDE SEQUENCE [LARGE SCALE GENOMIC DNA]</scope>
    <source>
        <strain evidence="2">cv. G240</strain>
    </source>
</reference>
<dbReference type="EMBL" id="JACBKZ010000003">
    <property type="protein sequence ID" value="KAF5955106.1"/>
    <property type="molecule type" value="Genomic_DNA"/>
</dbReference>
<dbReference type="PANTHER" id="PTHR43358:SF4">
    <property type="entry name" value="ALPHA_BETA HYDROLASE FOLD-1 DOMAIN-CONTAINING PROTEIN"/>
    <property type="match status" value="1"/>
</dbReference>
<dbReference type="Proteomes" id="UP000593564">
    <property type="component" value="Unassembled WGS sequence"/>
</dbReference>
<keyword evidence="2" id="KW-1185">Reference proteome</keyword>
<protein>
    <submittedName>
        <fullName evidence="1">Uncharacterized protein</fullName>
    </submittedName>
</protein>